<dbReference type="Proteomes" id="UP001283361">
    <property type="component" value="Unassembled WGS sequence"/>
</dbReference>
<evidence type="ECO:0000313" key="3">
    <source>
        <dbReference type="Proteomes" id="UP001283361"/>
    </source>
</evidence>
<accession>A0AAE1BDV1</accession>
<dbReference type="AlphaFoldDB" id="A0AAE1BDV1"/>
<protein>
    <submittedName>
        <fullName evidence="2">Uncharacterized protein</fullName>
    </submittedName>
</protein>
<evidence type="ECO:0000313" key="2">
    <source>
        <dbReference type="EMBL" id="KAK3804318.1"/>
    </source>
</evidence>
<sequence>MHKKNPLLCDRKSLELSGHFKKPRQGQTDSSTREEVTPEQTSSVTSTPRLMRNDPSTQLGSHPKRLTSVVSGDCFGPSFD</sequence>
<name>A0AAE1BDV1_9GAST</name>
<proteinExistence type="predicted"/>
<feature type="compositionally biased region" description="Polar residues" evidence="1">
    <location>
        <begin position="38"/>
        <end position="60"/>
    </location>
</feature>
<comment type="caution">
    <text evidence="2">The sequence shown here is derived from an EMBL/GenBank/DDBJ whole genome shotgun (WGS) entry which is preliminary data.</text>
</comment>
<gene>
    <name evidence="2" type="ORF">RRG08_039239</name>
</gene>
<evidence type="ECO:0000256" key="1">
    <source>
        <dbReference type="SAM" id="MobiDB-lite"/>
    </source>
</evidence>
<reference evidence="2" key="1">
    <citation type="journal article" date="2023" name="G3 (Bethesda)">
        <title>A reference genome for the long-term kleptoplast-retaining sea slug Elysia crispata morphotype clarki.</title>
        <authorList>
            <person name="Eastman K.E."/>
            <person name="Pendleton A.L."/>
            <person name="Shaikh M.A."/>
            <person name="Suttiyut T."/>
            <person name="Ogas R."/>
            <person name="Tomko P."/>
            <person name="Gavelis G."/>
            <person name="Widhalm J.R."/>
            <person name="Wisecaver J.H."/>
        </authorList>
    </citation>
    <scope>NUCLEOTIDE SEQUENCE</scope>
    <source>
        <strain evidence="2">ECLA1</strain>
    </source>
</reference>
<feature type="region of interest" description="Disordered" evidence="1">
    <location>
        <begin position="1"/>
        <end position="80"/>
    </location>
</feature>
<dbReference type="EMBL" id="JAWDGP010000027">
    <property type="protein sequence ID" value="KAK3804318.1"/>
    <property type="molecule type" value="Genomic_DNA"/>
</dbReference>
<organism evidence="2 3">
    <name type="scientific">Elysia crispata</name>
    <name type="common">lettuce slug</name>
    <dbReference type="NCBI Taxonomy" id="231223"/>
    <lineage>
        <taxon>Eukaryota</taxon>
        <taxon>Metazoa</taxon>
        <taxon>Spiralia</taxon>
        <taxon>Lophotrochozoa</taxon>
        <taxon>Mollusca</taxon>
        <taxon>Gastropoda</taxon>
        <taxon>Heterobranchia</taxon>
        <taxon>Euthyneura</taxon>
        <taxon>Panpulmonata</taxon>
        <taxon>Sacoglossa</taxon>
        <taxon>Placobranchoidea</taxon>
        <taxon>Plakobranchidae</taxon>
        <taxon>Elysia</taxon>
    </lineage>
</organism>
<keyword evidence="3" id="KW-1185">Reference proteome</keyword>